<proteinExistence type="predicted"/>
<organism evidence="1 2">
    <name type="scientific">Arabis nemorensis</name>
    <dbReference type="NCBI Taxonomy" id="586526"/>
    <lineage>
        <taxon>Eukaryota</taxon>
        <taxon>Viridiplantae</taxon>
        <taxon>Streptophyta</taxon>
        <taxon>Embryophyta</taxon>
        <taxon>Tracheophyta</taxon>
        <taxon>Spermatophyta</taxon>
        <taxon>Magnoliopsida</taxon>
        <taxon>eudicotyledons</taxon>
        <taxon>Gunneridae</taxon>
        <taxon>Pentapetalae</taxon>
        <taxon>rosids</taxon>
        <taxon>malvids</taxon>
        <taxon>Brassicales</taxon>
        <taxon>Brassicaceae</taxon>
        <taxon>Arabideae</taxon>
        <taxon>Arabis</taxon>
    </lineage>
</organism>
<comment type="caution">
    <text evidence="1">The sequence shown here is derived from an EMBL/GenBank/DDBJ whole genome shotgun (WGS) entry which is preliminary data.</text>
</comment>
<reference evidence="1" key="1">
    <citation type="submission" date="2019-07" db="EMBL/GenBank/DDBJ databases">
        <authorList>
            <person name="Dittberner H."/>
        </authorList>
    </citation>
    <scope>NUCLEOTIDE SEQUENCE [LARGE SCALE GENOMIC DNA]</scope>
</reference>
<sequence>MELSAPAQGALALALVEPTTMLVERVIAVVISASGDASERGESVLSASVDAEMSEQVPMEAAMDKAAKQVPAEDATNEATVLDGTEVVATA</sequence>
<protein>
    <submittedName>
        <fullName evidence="1">Uncharacterized protein</fullName>
    </submittedName>
</protein>
<dbReference type="EMBL" id="CABITT030000005">
    <property type="protein sequence ID" value="VVB04978.1"/>
    <property type="molecule type" value="Genomic_DNA"/>
</dbReference>
<name>A0A565BUD7_9BRAS</name>
<dbReference type="AlphaFoldDB" id="A0A565BUD7"/>
<keyword evidence="2" id="KW-1185">Reference proteome</keyword>
<evidence type="ECO:0000313" key="1">
    <source>
        <dbReference type="EMBL" id="VVB04978.1"/>
    </source>
</evidence>
<dbReference type="Proteomes" id="UP000489600">
    <property type="component" value="Unassembled WGS sequence"/>
</dbReference>
<gene>
    <name evidence="1" type="ORF">ANE_LOCUS15422</name>
</gene>
<evidence type="ECO:0000313" key="2">
    <source>
        <dbReference type="Proteomes" id="UP000489600"/>
    </source>
</evidence>
<accession>A0A565BUD7</accession>